<dbReference type="RefSeq" id="WP_267621545.1">
    <property type="nucleotide sequence ID" value="NZ_JAODIW010000006.1"/>
</dbReference>
<keyword evidence="1" id="KW-0812">Transmembrane</keyword>
<dbReference type="EMBL" id="JBHSDS010000008">
    <property type="protein sequence ID" value="MFC4359651.1"/>
    <property type="molecule type" value="Genomic_DNA"/>
</dbReference>
<sequence length="133" mass="13621">MNQTRRRVLFGSPPTKRGVFLLGLLSLFGGGLLLFALWMENETGGVVAAVALLAGATALLLAWADADDRVNTPVGPHALVGVGTAVVGLGFGLGSVATGRGSTLVLGLAALVTLHHVVRGAWIARTKPRLSDS</sequence>
<comment type="caution">
    <text evidence="2">The sequence shown here is derived from an EMBL/GenBank/DDBJ whole genome shotgun (WGS) entry which is preliminary data.</text>
</comment>
<evidence type="ECO:0008006" key="4">
    <source>
        <dbReference type="Google" id="ProtNLM"/>
    </source>
</evidence>
<feature type="transmembrane region" description="Helical" evidence="1">
    <location>
        <begin position="104"/>
        <end position="124"/>
    </location>
</feature>
<dbReference type="Proteomes" id="UP001595921">
    <property type="component" value="Unassembled WGS sequence"/>
</dbReference>
<accession>A0ABD5PFG6</accession>
<reference evidence="2 3" key="1">
    <citation type="journal article" date="2019" name="Int. J. Syst. Evol. Microbiol.">
        <title>The Global Catalogue of Microorganisms (GCM) 10K type strain sequencing project: providing services to taxonomists for standard genome sequencing and annotation.</title>
        <authorList>
            <consortium name="The Broad Institute Genomics Platform"/>
            <consortium name="The Broad Institute Genome Sequencing Center for Infectious Disease"/>
            <person name="Wu L."/>
            <person name="Ma J."/>
        </authorList>
    </citation>
    <scope>NUCLEOTIDE SEQUENCE [LARGE SCALE GENOMIC DNA]</scope>
    <source>
        <strain evidence="2 3">CGMCC 1.12553</strain>
    </source>
</reference>
<evidence type="ECO:0000313" key="3">
    <source>
        <dbReference type="Proteomes" id="UP001595921"/>
    </source>
</evidence>
<keyword evidence="1" id="KW-0472">Membrane</keyword>
<feature type="transmembrane region" description="Helical" evidence="1">
    <location>
        <begin position="78"/>
        <end position="98"/>
    </location>
</feature>
<organism evidence="2 3">
    <name type="scientific">Halobium salinum</name>
    <dbReference type="NCBI Taxonomy" id="1364940"/>
    <lineage>
        <taxon>Archaea</taxon>
        <taxon>Methanobacteriati</taxon>
        <taxon>Methanobacteriota</taxon>
        <taxon>Stenosarchaea group</taxon>
        <taxon>Halobacteria</taxon>
        <taxon>Halobacteriales</taxon>
        <taxon>Haloferacaceae</taxon>
        <taxon>Halobium</taxon>
    </lineage>
</organism>
<evidence type="ECO:0000313" key="2">
    <source>
        <dbReference type="EMBL" id="MFC4359651.1"/>
    </source>
</evidence>
<gene>
    <name evidence="2" type="ORF">ACFO0N_17035</name>
</gene>
<feature type="transmembrane region" description="Helical" evidence="1">
    <location>
        <begin position="45"/>
        <end position="66"/>
    </location>
</feature>
<keyword evidence="1" id="KW-1133">Transmembrane helix</keyword>
<name>A0ABD5PFG6_9EURY</name>
<evidence type="ECO:0000256" key="1">
    <source>
        <dbReference type="SAM" id="Phobius"/>
    </source>
</evidence>
<feature type="transmembrane region" description="Helical" evidence="1">
    <location>
        <begin position="20"/>
        <end position="39"/>
    </location>
</feature>
<dbReference type="AlphaFoldDB" id="A0ABD5PFG6"/>
<protein>
    <recommendedName>
        <fullName evidence="4">HPP family protein</fullName>
    </recommendedName>
</protein>
<proteinExistence type="predicted"/>
<keyword evidence="3" id="KW-1185">Reference proteome</keyword>